<dbReference type="InterPro" id="IPR011701">
    <property type="entry name" value="MFS"/>
</dbReference>
<evidence type="ECO:0000256" key="4">
    <source>
        <dbReference type="ARBA" id="ARBA00022692"/>
    </source>
</evidence>
<keyword evidence="2" id="KW-0813">Transport</keyword>
<dbReference type="RefSeq" id="WP_113846400.1">
    <property type="nucleotide sequence ID" value="NZ_CAXUDG010000003.1"/>
</dbReference>
<dbReference type="CDD" id="cd06173">
    <property type="entry name" value="MFS_MefA_like"/>
    <property type="match status" value="1"/>
</dbReference>
<evidence type="ECO:0000259" key="8">
    <source>
        <dbReference type="PROSITE" id="PS50850"/>
    </source>
</evidence>
<feature type="transmembrane region" description="Helical" evidence="7">
    <location>
        <begin position="371"/>
        <end position="389"/>
    </location>
</feature>
<evidence type="ECO:0000256" key="7">
    <source>
        <dbReference type="SAM" id="Phobius"/>
    </source>
</evidence>
<dbReference type="Pfam" id="PF07690">
    <property type="entry name" value="MFS_1"/>
    <property type="match status" value="1"/>
</dbReference>
<gene>
    <name evidence="9" type="ORF">EA71_02932</name>
</gene>
<dbReference type="PROSITE" id="PS50850">
    <property type="entry name" value="MFS"/>
    <property type="match status" value="1"/>
</dbReference>
<feature type="transmembrane region" description="Helical" evidence="7">
    <location>
        <begin position="39"/>
        <end position="67"/>
    </location>
</feature>
<comment type="subcellular location">
    <subcellularLocation>
        <location evidence="1">Cell membrane</location>
        <topology evidence="1">Multi-pass membrane protein</topology>
    </subcellularLocation>
</comment>
<feature type="transmembrane region" description="Helical" evidence="7">
    <location>
        <begin position="340"/>
        <end position="365"/>
    </location>
</feature>
<feature type="transmembrane region" description="Helical" evidence="7">
    <location>
        <begin position="168"/>
        <end position="186"/>
    </location>
</feature>
<dbReference type="PANTHER" id="PTHR23513:SF19">
    <property type="entry name" value="MAJOR FACILITATOR SUPERFAMILY (MFS) PROFILE DOMAIN-CONTAINING PROTEIN"/>
    <property type="match status" value="1"/>
</dbReference>
<dbReference type="GO" id="GO:0005886">
    <property type="term" value="C:plasma membrane"/>
    <property type="evidence" value="ECO:0007669"/>
    <property type="project" value="UniProtKB-SubCell"/>
</dbReference>
<dbReference type="EMBL" id="LEPB01000007">
    <property type="protein sequence ID" value="RCA09615.1"/>
    <property type="molecule type" value="Genomic_DNA"/>
</dbReference>
<feature type="transmembrane region" description="Helical" evidence="7">
    <location>
        <begin position="12"/>
        <end position="33"/>
    </location>
</feature>
<evidence type="ECO:0000256" key="1">
    <source>
        <dbReference type="ARBA" id="ARBA00004651"/>
    </source>
</evidence>
<dbReference type="InterPro" id="IPR036259">
    <property type="entry name" value="MFS_trans_sf"/>
</dbReference>
<organism evidence="9 10">
    <name type="scientific">Enterococcus durans</name>
    <dbReference type="NCBI Taxonomy" id="53345"/>
    <lineage>
        <taxon>Bacteria</taxon>
        <taxon>Bacillati</taxon>
        <taxon>Bacillota</taxon>
        <taxon>Bacilli</taxon>
        <taxon>Lactobacillales</taxon>
        <taxon>Enterococcaceae</taxon>
        <taxon>Enterococcus</taxon>
    </lineage>
</organism>
<feature type="transmembrane region" description="Helical" evidence="7">
    <location>
        <begin position="137"/>
        <end position="162"/>
    </location>
</feature>
<dbReference type="Proteomes" id="UP000252797">
    <property type="component" value="Unassembled WGS sequence"/>
</dbReference>
<name>A0A367CAF0_9ENTE</name>
<dbReference type="GO" id="GO:0022857">
    <property type="term" value="F:transmembrane transporter activity"/>
    <property type="evidence" value="ECO:0007669"/>
    <property type="project" value="InterPro"/>
</dbReference>
<feature type="transmembrane region" description="Helical" evidence="7">
    <location>
        <begin position="286"/>
        <end position="319"/>
    </location>
</feature>
<evidence type="ECO:0000256" key="2">
    <source>
        <dbReference type="ARBA" id="ARBA00022448"/>
    </source>
</evidence>
<feature type="transmembrane region" description="Helical" evidence="7">
    <location>
        <begin position="79"/>
        <end position="95"/>
    </location>
</feature>
<reference evidence="9 10" key="1">
    <citation type="submission" date="2015-06" db="EMBL/GenBank/DDBJ databases">
        <title>The Genome Sequence of Enterococcus durans 4EA1.</title>
        <authorList>
            <consortium name="The Broad Institute Genomics Platform"/>
            <consortium name="The Broad Institute Genome Sequencing Center for Infectious Disease"/>
            <person name="Earl A.M."/>
            <person name="Van Tyne D."/>
            <person name="Lebreton F."/>
            <person name="Saavedra J.T."/>
            <person name="Gilmore M.S."/>
            <person name="Manson Mcguire A."/>
            <person name="Clock S."/>
            <person name="Crupain M."/>
            <person name="Rangan U."/>
            <person name="Young S."/>
            <person name="Abouelleil A."/>
            <person name="Cao P."/>
            <person name="Chapman S.B."/>
            <person name="Griggs A."/>
            <person name="Priest M."/>
            <person name="Shea T."/>
            <person name="Wortman J."/>
            <person name="Nusbaum C."/>
            <person name="Birren B."/>
        </authorList>
    </citation>
    <scope>NUCLEOTIDE SEQUENCE [LARGE SCALE GENOMIC DNA]</scope>
    <source>
        <strain evidence="9 10">4EA1</strain>
    </source>
</reference>
<sequence>MKNNQAFKKLVVGQILANIGDTIYTVAVVSSIFSLTHSALAASIVPVLITGGTIISGLLVPMIITHFSITSVIKVSQSCKVLILFLLAIYLQYRIAQPNVIIIYLLVAGISFFDGFTDPISMALVPHYVEKELLMKANSLFSTLLQLVSIGSWAIGSSLLIVFTINEIVWLDLLIFIISATIFWFLPKIQIAVNVKKNKKENLLSGWHEIRTHEIIKTVVVMDVLESIANTAWVSAIILVFVRKVLHVSDNWWGYINATYFIGAMIGSLIVMRLSKWINKNKSKSIYWGSFIGAIATVIVSISWNPILILVCSIFIGLFSQIKNIPQATAVQQKMSKSKLAAIYASTGVLYTGAFSISILLMGVISDLCGVRIVFVLSGALLLLVAIIARKKKNLFD</sequence>
<keyword evidence="4 7" id="KW-0812">Transmembrane</keyword>
<comment type="caution">
    <text evidence="9">The sequence shown here is derived from an EMBL/GenBank/DDBJ whole genome shotgun (WGS) entry which is preliminary data.</text>
</comment>
<dbReference type="InterPro" id="IPR020846">
    <property type="entry name" value="MFS_dom"/>
</dbReference>
<protein>
    <recommendedName>
        <fullName evidence="8">Major facilitator superfamily (MFS) profile domain-containing protein</fullName>
    </recommendedName>
</protein>
<accession>A0A367CAF0</accession>
<proteinExistence type="predicted"/>
<feature type="transmembrane region" description="Helical" evidence="7">
    <location>
        <begin position="252"/>
        <end position="274"/>
    </location>
</feature>
<dbReference type="Gene3D" id="1.20.1250.20">
    <property type="entry name" value="MFS general substrate transporter like domains"/>
    <property type="match status" value="1"/>
</dbReference>
<keyword evidence="3" id="KW-1003">Cell membrane</keyword>
<keyword evidence="5 7" id="KW-1133">Transmembrane helix</keyword>
<keyword evidence="6 7" id="KW-0472">Membrane</keyword>
<dbReference type="SUPFAM" id="SSF103473">
    <property type="entry name" value="MFS general substrate transporter"/>
    <property type="match status" value="1"/>
</dbReference>
<evidence type="ECO:0000256" key="5">
    <source>
        <dbReference type="ARBA" id="ARBA00022989"/>
    </source>
</evidence>
<feature type="domain" description="Major facilitator superfamily (MFS) profile" evidence="8">
    <location>
        <begin position="215"/>
        <end position="397"/>
    </location>
</feature>
<dbReference type="PANTHER" id="PTHR23513">
    <property type="entry name" value="INTEGRAL MEMBRANE EFFLUX PROTEIN-RELATED"/>
    <property type="match status" value="1"/>
</dbReference>
<evidence type="ECO:0000256" key="6">
    <source>
        <dbReference type="ARBA" id="ARBA00023136"/>
    </source>
</evidence>
<evidence type="ECO:0000313" key="9">
    <source>
        <dbReference type="EMBL" id="RCA09615.1"/>
    </source>
</evidence>
<feature type="transmembrane region" description="Helical" evidence="7">
    <location>
        <begin position="101"/>
        <end position="125"/>
    </location>
</feature>
<dbReference type="AlphaFoldDB" id="A0A367CAF0"/>
<evidence type="ECO:0000313" key="10">
    <source>
        <dbReference type="Proteomes" id="UP000252797"/>
    </source>
</evidence>
<evidence type="ECO:0000256" key="3">
    <source>
        <dbReference type="ARBA" id="ARBA00022475"/>
    </source>
</evidence>